<proteinExistence type="predicted"/>
<accession>A0A8S5MF76</accession>
<reference evidence="2" key="1">
    <citation type="journal article" date="2021" name="Proc. Natl. Acad. Sci. U.S.A.">
        <title>A Catalog of Tens of Thousands of Viruses from Human Metagenomes Reveals Hidden Associations with Chronic Diseases.</title>
        <authorList>
            <person name="Tisza M.J."/>
            <person name="Buck C.B."/>
        </authorList>
    </citation>
    <scope>NUCLEOTIDE SEQUENCE</scope>
    <source>
        <strain evidence="2">CtYh54</strain>
    </source>
</reference>
<dbReference type="EMBL" id="BK014884">
    <property type="protein sequence ID" value="DAD80587.1"/>
    <property type="molecule type" value="Genomic_DNA"/>
</dbReference>
<feature type="domain" description="HFD-like" evidence="1">
    <location>
        <begin position="485"/>
        <end position="531"/>
    </location>
</feature>
<dbReference type="Pfam" id="PF25641">
    <property type="entry name" value="Head_fiber_dimeric"/>
    <property type="match status" value="2"/>
</dbReference>
<organism evidence="2">
    <name type="scientific">Siphoviridae sp. ctYh54</name>
    <dbReference type="NCBI Taxonomy" id="2826379"/>
    <lineage>
        <taxon>Viruses</taxon>
        <taxon>Duplodnaviria</taxon>
        <taxon>Heunggongvirae</taxon>
        <taxon>Uroviricota</taxon>
        <taxon>Caudoviricetes</taxon>
    </lineage>
</organism>
<protein>
    <submittedName>
        <fullName evidence="2">Tail protein</fullName>
    </submittedName>
</protein>
<name>A0A8S5MF76_9CAUD</name>
<evidence type="ECO:0000313" key="2">
    <source>
        <dbReference type="EMBL" id="DAD80587.1"/>
    </source>
</evidence>
<evidence type="ECO:0000259" key="1">
    <source>
        <dbReference type="Pfam" id="PF25641"/>
    </source>
</evidence>
<sequence length="837" mass="92355">MTNSPYYDPKLLLLNHDLDKELIQQTLELFEFICGDSDFSVPEDKELKQMFVDALDKYKDSESISIDAIKERIAEQGYLYLTEVFDVTDENLRIMAAYLPMIQILKGTKPGLELIFTILNVGFEIKEWWEDPTNLEILSYILFVELINQPVSDSVIPRLKKFSREYVYPLLTSITLAVTYKLNKTPYIGAVAYSKTALTVWQEFLWLIWSGDGAPENLWTDQKPYQDPITHKSYWQGNKGEELEWDPKTGELTALNMWSSKNDDKDVRVWKFDDPDELPADSDLLEWWIEKICLFGKPEESWSTEDRSVEDPIFTYWSPDSASDVDGTLVRLTIIANPGTALVEINGELTYTATVKKGTNVTYRVYDPSGDYLSQSGVVTPLEDTTIKVDLVQMIAQNTLTLFVLPPDANVEMSTEPITDADTSNDENVVALDDSVEPKAVSKTFRKGTHVYWRVTANGYYEERGEAIMNLDIQKAVTLKKIPYYTFRINPTPANAIVKINAQTTNTVTVKEGSKITWSVSAAGHATQSGEEFLNADKSINVVLTKLPKFTIVPTPSNATVVINGSQRTSIEGSPGTQVIWSVSATGYTTQSGVTTIQNVDSALAVVLVGLNYTVTVTSNIAANISLKTDKNVIYQTANSITVPYGSTVSYVVDPTVDDWSASKSGSVVVTKNENIAVNFTPVKKTETLISQSATNSNKLSLSASLPKMYKNSKTDTWSRGKYLIKGPVVINASVSGSVSGSNSPVLTHTTVSLWYGTNPDGDPTSHKIFGYSPSSVNASSPRSGSGSGSLTLKEGEYLLYATGSTGGTTTASYSPPNPTYTAKVSVTVRAEKVYYE</sequence>
<feature type="domain" description="HFD-like" evidence="1">
    <location>
        <begin position="549"/>
        <end position="601"/>
    </location>
</feature>
<dbReference type="InterPro" id="IPR057859">
    <property type="entry name" value="HFD"/>
</dbReference>